<dbReference type="PRINTS" id="PR00081">
    <property type="entry name" value="GDHRDH"/>
</dbReference>
<evidence type="ECO:0000256" key="2">
    <source>
        <dbReference type="RuleBase" id="RU000363"/>
    </source>
</evidence>
<organism evidence="3 4">
    <name type="scientific">Inquilinus limosus MP06</name>
    <dbReference type="NCBI Taxonomy" id="1398085"/>
    <lineage>
        <taxon>Bacteria</taxon>
        <taxon>Pseudomonadati</taxon>
        <taxon>Pseudomonadota</taxon>
        <taxon>Alphaproteobacteria</taxon>
        <taxon>Rhodospirillales</taxon>
        <taxon>Rhodospirillaceae</taxon>
        <taxon>Inquilinus</taxon>
    </lineage>
</organism>
<dbReference type="InterPro" id="IPR036291">
    <property type="entry name" value="NAD(P)-bd_dom_sf"/>
</dbReference>
<dbReference type="PANTHER" id="PTHR42760">
    <property type="entry name" value="SHORT-CHAIN DEHYDROGENASES/REDUCTASES FAMILY MEMBER"/>
    <property type="match status" value="1"/>
</dbReference>
<dbReference type="Proteomes" id="UP000029995">
    <property type="component" value="Unassembled WGS sequence"/>
</dbReference>
<dbReference type="InterPro" id="IPR002347">
    <property type="entry name" value="SDR_fam"/>
</dbReference>
<dbReference type="GO" id="GO:0016616">
    <property type="term" value="F:oxidoreductase activity, acting on the CH-OH group of donors, NAD or NADP as acceptor"/>
    <property type="evidence" value="ECO:0007669"/>
    <property type="project" value="TreeGrafter"/>
</dbReference>
<dbReference type="GO" id="GO:0030497">
    <property type="term" value="P:fatty acid elongation"/>
    <property type="evidence" value="ECO:0007669"/>
    <property type="project" value="TreeGrafter"/>
</dbReference>
<dbReference type="NCBIfam" id="NF009466">
    <property type="entry name" value="PRK12826.1-2"/>
    <property type="match status" value="1"/>
</dbReference>
<dbReference type="EMBL" id="JANX01000044">
    <property type="protein sequence ID" value="KGM35176.1"/>
    <property type="molecule type" value="Genomic_DNA"/>
</dbReference>
<gene>
    <name evidence="3" type="ORF">P409_06070</name>
</gene>
<protein>
    <submittedName>
        <fullName evidence="3">3-ketoacyl-ACP reductase</fullName>
    </submittedName>
</protein>
<sequence>MDLGIRGLRVLVTAGASGIGREIARAFVEEGARVHVSDIDRAALDALAAESPAISATAADMSDRAAVARLFDEALAALGGLDCLVNNVGIAGPTGRVDQIDPAEWDRTLAVNITGQFNCTRLAVPHLAKSGNASIINLSSSAGRLGFPLRTPYAASKWAVVGFTKSLSIELGPLGIRVNAIQPGIVEGDRIRRVFAAKAEQRGVTAAALQEQSLARASIREMIQPRQLADQILLLASPRGRTISGQAISICGDLQSLA</sequence>
<dbReference type="OrthoDB" id="9804774at2"/>
<comment type="similarity">
    <text evidence="1 2">Belongs to the short-chain dehydrogenases/reductases (SDR) family.</text>
</comment>
<dbReference type="PANTHER" id="PTHR42760:SF40">
    <property type="entry name" value="3-OXOACYL-[ACYL-CARRIER-PROTEIN] REDUCTASE, CHLOROPLASTIC"/>
    <property type="match status" value="1"/>
</dbReference>
<dbReference type="Gene3D" id="3.40.50.720">
    <property type="entry name" value="NAD(P)-binding Rossmann-like Domain"/>
    <property type="match status" value="1"/>
</dbReference>
<dbReference type="InterPro" id="IPR020904">
    <property type="entry name" value="Sc_DH/Rdtase_CS"/>
</dbReference>
<evidence type="ECO:0000256" key="1">
    <source>
        <dbReference type="ARBA" id="ARBA00006484"/>
    </source>
</evidence>
<dbReference type="Pfam" id="PF00106">
    <property type="entry name" value="adh_short"/>
    <property type="match status" value="1"/>
</dbReference>
<evidence type="ECO:0000313" key="4">
    <source>
        <dbReference type="Proteomes" id="UP000029995"/>
    </source>
</evidence>
<dbReference type="PRINTS" id="PR00080">
    <property type="entry name" value="SDRFAMILY"/>
</dbReference>
<dbReference type="PROSITE" id="PS00061">
    <property type="entry name" value="ADH_SHORT"/>
    <property type="match status" value="1"/>
</dbReference>
<evidence type="ECO:0000313" key="3">
    <source>
        <dbReference type="EMBL" id="KGM35176.1"/>
    </source>
</evidence>
<comment type="caution">
    <text evidence="3">The sequence shown here is derived from an EMBL/GenBank/DDBJ whole genome shotgun (WGS) entry which is preliminary data.</text>
</comment>
<reference evidence="3 4" key="1">
    <citation type="submission" date="2014-01" db="EMBL/GenBank/DDBJ databases">
        <title>Genome sequence determination for a cystic fibrosis isolate, Inquilinus limosus.</title>
        <authorList>
            <person name="Pino M."/>
            <person name="Di Conza J."/>
            <person name="Gutkind G."/>
        </authorList>
    </citation>
    <scope>NUCLEOTIDE SEQUENCE [LARGE SCALE GENOMIC DNA]</scope>
    <source>
        <strain evidence="3 4">MP06</strain>
    </source>
</reference>
<name>A0A0A0D8X9_9PROT</name>
<dbReference type="CDD" id="cd05233">
    <property type="entry name" value="SDR_c"/>
    <property type="match status" value="1"/>
</dbReference>
<dbReference type="SUPFAM" id="SSF51735">
    <property type="entry name" value="NAD(P)-binding Rossmann-fold domains"/>
    <property type="match status" value="1"/>
</dbReference>
<dbReference type="FunFam" id="3.40.50.720:FF:000084">
    <property type="entry name" value="Short-chain dehydrogenase reductase"/>
    <property type="match status" value="1"/>
</dbReference>
<proteinExistence type="inferred from homology"/>
<accession>A0A0A0D8X9</accession>
<dbReference type="RefSeq" id="WP_034832984.1">
    <property type="nucleotide sequence ID" value="NZ_JANX01000044.1"/>
</dbReference>
<dbReference type="AlphaFoldDB" id="A0A0A0D8X9"/>